<proteinExistence type="predicted"/>
<dbReference type="Proteomes" id="UP000224317">
    <property type="component" value="Unassembled WGS sequence"/>
</dbReference>
<reference evidence="1" key="1">
    <citation type="submission" date="2017-10" db="EMBL/GenBank/DDBJ databases">
        <title>Resolving the taxonomy of Roseburia spp., Eubacterium rectale and Agathobacter spp. through phylogenomic analysis.</title>
        <authorList>
            <person name="Sheridan P.O."/>
            <person name="Walker A.W."/>
            <person name="Duncan S.H."/>
            <person name="Scott K.P."/>
            <person name="Toole P.W.O."/>
            <person name="Luis P."/>
            <person name="Flint H.J."/>
        </authorList>
    </citation>
    <scope>NUCLEOTIDE SEQUENCE [LARGE SCALE GENOMIC DNA]</scope>
    <source>
        <strain evidence="1">JK10</strain>
    </source>
</reference>
<evidence type="ECO:0000313" key="2">
    <source>
        <dbReference type="Proteomes" id="UP000224317"/>
    </source>
</evidence>
<protein>
    <submittedName>
        <fullName evidence="1">Uncharacterized protein</fullName>
    </submittedName>
</protein>
<accession>A0A2G3E8J6</accession>
<keyword evidence="2" id="KW-1185">Reference proteome</keyword>
<organism evidence="1 2">
    <name type="scientific">Pseudobutyrivibrio ruminis</name>
    <dbReference type="NCBI Taxonomy" id="46206"/>
    <lineage>
        <taxon>Bacteria</taxon>
        <taxon>Bacillati</taxon>
        <taxon>Bacillota</taxon>
        <taxon>Clostridia</taxon>
        <taxon>Lachnospirales</taxon>
        <taxon>Lachnospiraceae</taxon>
        <taxon>Pseudobutyrivibrio</taxon>
    </lineage>
</organism>
<sequence length="62" mass="7028">MKVIKHIFDGDFGCEESTKNKPTVSVTLVDELGNESYVTVEDQWLLENGLDVGDKWPEDLDQ</sequence>
<name>A0A2G3E8J6_9FIRM</name>
<dbReference type="EMBL" id="PDYH01000044">
    <property type="protein sequence ID" value="PHU39520.1"/>
    <property type="molecule type" value="Genomic_DNA"/>
</dbReference>
<evidence type="ECO:0000313" key="1">
    <source>
        <dbReference type="EMBL" id="PHU39520.1"/>
    </source>
</evidence>
<dbReference type="AlphaFoldDB" id="A0A2G3E8J6"/>
<comment type="caution">
    <text evidence="1">The sequence shown here is derived from an EMBL/GenBank/DDBJ whole genome shotgun (WGS) entry which is preliminary data.</text>
</comment>
<dbReference type="RefSeq" id="WP_099413725.1">
    <property type="nucleotide sequence ID" value="NZ_PDYH01000044.1"/>
</dbReference>
<gene>
    <name evidence="1" type="ORF">CSX00_10930</name>
</gene>